<dbReference type="GO" id="GO:0043752">
    <property type="term" value="F:adenosylcobinamide kinase activity"/>
    <property type="evidence" value="ECO:0007669"/>
    <property type="project" value="UniProtKB-EC"/>
</dbReference>
<dbReference type="AlphaFoldDB" id="M1WLQ9"/>
<proteinExistence type="inferred from homology"/>
<reference evidence="21" key="2">
    <citation type="journal article" date="2013" name="Stand. Genomic Sci.">
        <title>Complete genome sequence of Desulfocapsa sulfexigens, a marine deltaproteobacterium specialized in disproportionating inorganic sulfur compounds.</title>
        <authorList>
            <person name="Finster K.W."/>
            <person name="Kjeldsen K.U."/>
            <person name="Kube M."/>
            <person name="Reinhardt R."/>
            <person name="Mussmann M."/>
            <person name="Amann R."/>
            <person name="Schreiber L."/>
        </authorList>
    </citation>
    <scope>NUCLEOTIDE SEQUENCE [LARGE SCALE GENOMIC DNA]</scope>
    <source>
        <strain evidence="21">DSM 10523 / SB164P1</strain>
    </source>
</reference>
<keyword evidence="14" id="KW-0067">ATP-binding</keyword>
<dbReference type="PATRIC" id="fig|879567.3.peg.1088"/>
<dbReference type="GO" id="GO:0008820">
    <property type="term" value="F:cobinamide phosphate guanylyltransferase activity"/>
    <property type="evidence" value="ECO:0007669"/>
    <property type="project" value="UniProtKB-EC"/>
</dbReference>
<dbReference type="GO" id="GO:0005524">
    <property type="term" value="F:ATP binding"/>
    <property type="evidence" value="ECO:0007669"/>
    <property type="project" value="UniProtKB-KW"/>
</dbReference>
<evidence type="ECO:0000256" key="3">
    <source>
        <dbReference type="ARBA" id="ARBA00001522"/>
    </source>
</evidence>
<evidence type="ECO:0000256" key="16">
    <source>
        <dbReference type="ARBA" id="ARBA00029570"/>
    </source>
</evidence>
<dbReference type="SUPFAM" id="SSF52540">
    <property type="entry name" value="P-loop containing nucleoside triphosphate hydrolases"/>
    <property type="match status" value="1"/>
</dbReference>
<dbReference type="UniPathway" id="UPA00148">
    <property type="reaction ID" value="UER00236"/>
</dbReference>
<evidence type="ECO:0000256" key="4">
    <source>
        <dbReference type="ARBA" id="ARBA00003889"/>
    </source>
</evidence>
<dbReference type="InterPro" id="IPR027417">
    <property type="entry name" value="P-loop_NTPase"/>
</dbReference>
<feature type="active site" description="GMP-histidine intermediate" evidence="18">
    <location>
        <position position="53"/>
    </location>
</feature>
<dbReference type="EC" id="2.7.1.156" evidence="8"/>
<dbReference type="PANTHER" id="PTHR34848:SF1">
    <property type="entry name" value="BIFUNCTIONAL ADENOSYLCOBALAMIN BIOSYNTHESIS PROTEIN COBU"/>
    <property type="match status" value="1"/>
</dbReference>
<dbReference type="eggNOG" id="COG2087">
    <property type="taxonomic scope" value="Bacteria"/>
</dbReference>
<dbReference type="Gene3D" id="3.40.50.300">
    <property type="entry name" value="P-loop containing nucleotide triphosphate hydrolases"/>
    <property type="match status" value="1"/>
</dbReference>
<evidence type="ECO:0000256" key="10">
    <source>
        <dbReference type="ARBA" id="ARBA00022573"/>
    </source>
</evidence>
<keyword evidence="15 19" id="KW-0342">GTP-binding</keyword>
<dbReference type="Pfam" id="PF02283">
    <property type="entry name" value="CobU"/>
    <property type="match status" value="1"/>
</dbReference>
<sequence>MEHAKLITFVLGGNKSGKSDFALDLLGKRPDPALFIATGKAKDLDFREQIRQHRISRGPELEVMEVCEDLPQALRHVKLKFPSVLVDSLDYWLFECRNAGCEDDKIHEFIALLNNWTDTDLILVSCETGLGPLPVGREVRAFIRSLGALNQKVAKAADQVFLITAGLPITLKQG</sequence>
<dbReference type="InterPro" id="IPR003203">
    <property type="entry name" value="CobU/CobP"/>
</dbReference>
<dbReference type="GO" id="GO:0009236">
    <property type="term" value="P:cobalamin biosynthetic process"/>
    <property type="evidence" value="ECO:0007669"/>
    <property type="project" value="UniProtKB-UniPathway"/>
</dbReference>
<feature type="binding site" evidence="19">
    <location>
        <begin position="12"/>
        <end position="19"/>
    </location>
    <ligand>
        <name>GTP</name>
        <dbReference type="ChEBI" id="CHEBI:37565"/>
    </ligand>
</feature>
<evidence type="ECO:0000256" key="1">
    <source>
        <dbReference type="ARBA" id="ARBA00000312"/>
    </source>
</evidence>
<evidence type="ECO:0000313" key="20">
    <source>
        <dbReference type="EMBL" id="CCH48290.1"/>
    </source>
</evidence>
<dbReference type="EMBL" id="FO203427">
    <property type="protein sequence ID" value="CCH48290.1"/>
    <property type="molecule type" value="Genomic_DNA"/>
</dbReference>
<evidence type="ECO:0000256" key="6">
    <source>
        <dbReference type="ARBA" id="ARBA00005159"/>
    </source>
</evidence>
<feature type="binding site" evidence="19">
    <location>
        <position position="65"/>
    </location>
    <ligand>
        <name>GTP</name>
        <dbReference type="ChEBI" id="CHEBI:37565"/>
    </ligand>
</feature>
<evidence type="ECO:0000256" key="5">
    <source>
        <dbReference type="ARBA" id="ARBA00004692"/>
    </source>
</evidence>
<dbReference type="GO" id="GO:0005525">
    <property type="term" value="F:GTP binding"/>
    <property type="evidence" value="ECO:0007669"/>
    <property type="project" value="UniProtKB-KW"/>
</dbReference>
<dbReference type="PIRSF" id="PIRSF006135">
    <property type="entry name" value="CobU"/>
    <property type="match status" value="1"/>
</dbReference>
<evidence type="ECO:0000256" key="18">
    <source>
        <dbReference type="PIRSR" id="PIRSR006135-1"/>
    </source>
</evidence>
<dbReference type="KEGG" id="dpi:BN4_11053"/>
<evidence type="ECO:0000256" key="11">
    <source>
        <dbReference type="ARBA" id="ARBA00022679"/>
    </source>
</evidence>
<dbReference type="HOGENOM" id="CLU_094161_0_1_7"/>
<name>M1WLQ9_PSEP2</name>
<protein>
    <recommendedName>
        <fullName evidence="16">Adenosylcobinamide kinase</fullName>
        <ecNumber evidence="8">2.7.1.156</ecNumber>
        <ecNumber evidence="9">2.7.7.62</ecNumber>
    </recommendedName>
    <alternativeName>
        <fullName evidence="17">Adenosylcobinamide-phosphate guanylyltransferase</fullName>
    </alternativeName>
</protein>
<evidence type="ECO:0000256" key="13">
    <source>
        <dbReference type="ARBA" id="ARBA00022777"/>
    </source>
</evidence>
<evidence type="ECO:0000313" key="21">
    <source>
        <dbReference type="Proteomes" id="UP000011724"/>
    </source>
</evidence>
<reference evidence="20 21" key="1">
    <citation type="journal article" date="2013" name="PLoS ONE">
        <title>The first genomic and proteomic characterization of a deep-sea sulfate reducer: insights into the piezophilic lifestyle of Desulfovibrio piezophilus.</title>
        <authorList>
            <person name="Pradel N."/>
            <person name="Ji B."/>
            <person name="Gimenez G."/>
            <person name="Talla E."/>
            <person name="Lenoble P."/>
            <person name="Garel M."/>
            <person name="Tamburini C."/>
            <person name="Fourquet P."/>
            <person name="Lebrun R."/>
            <person name="Bertin P."/>
            <person name="Denis Y."/>
            <person name="Pophillat M."/>
            <person name="Barbe V."/>
            <person name="Ollivier B."/>
            <person name="Dolla A."/>
        </authorList>
    </citation>
    <scope>NUCLEOTIDE SEQUENCE [LARGE SCALE GENOMIC DNA]</scope>
    <source>
        <strain evidence="21">DSM 10523 / SB164P1</strain>
    </source>
</reference>
<evidence type="ECO:0000256" key="9">
    <source>
        <dbReference type="ARBA" id="ARBA00012523"/>
    </source>
</evidence>
<keyword evidence="13" id="KW-0418">Kinase</keyword>
<dbReference type="RefSeq" id="WP_015414341.1">
    <property type="nucleotide sequence ID" value="NC_020409.1"/>
</dbReference>
<feature type="binding site" evidence="19">
    <location>
        <position position="87"/>
    </location>
    <ligand>
        <name>GTP</name>
        <dbReference type="ChEBI" id="CHEBI:37565"/>
    </ligand>
</feature>
<evidence type="ECO:0000256" key="2">
    <source>
        <dbReference type="ARBA" id="ARBA00000711"/>
    </source>
</evidence>
<dbReference type="EC" id="2.7.7.62" evidence="9"/>
<evidence type="ECO:0000256" key="17">
    <source>
        <dbReference type="ARBA" id="ARBA00030571"/>
    </source>
</evidence>
<comment type="similarity">
    <text evidence="7">Belongs to the CobU/CobP family.</text>
</comment>
<dbReference type="Proteomes" id="UP000011724">
    <property type="component" value="Chromosome"/>
</dbReference>
<evidence type="ECO:0000256" key="15">
    <source>
        <dbReference type="ARBA" id="ARBA00023134"/>
    </source>
</evidence>
<accession>M1WLQ9</accession>
<dbReference type="STRING" id="1322246.BN4_11053"/>
<evidence type="ECO:0000256" key="19">
    <source>
        <dbReference type="PIRSR" id="PIRSR006135-2"/>
    </source>
</evidence>
<evidence type="ECO:0000256" key="8">
    <source>
        <dbReference type="ARBA" id="ARBA00012016"/>
    </source>
</evidence>
<dbReference type="PANTHER" id="PTHR34848">
    <property type="match status" value="1"/>
</dbReference>
<feature type="binding site" evidence="19">
    <location>
        <begin position="37"/>
        <end position="39"/>
    </location>
    <ligand>
        <name>GTP</name>
        <dbReference type="ChEBI" id="CHEBI:37565"/>
    </ligand>
</feature>
<evidence type="ECO:0000256" key="14">
    <source>
        <dbReference type="ARBA" id="ARBA00022840"/>
    </source>
</evidence>
<dbReference type="BioCyc" id="DPIE1322246:BN4_RS05320-MONOMER"/>
<organism evidence="20 21">
    <name type="scientific">Pseudodesulfovibrio piezophilus (strain DSM 21447 / JCM 15486 / C1TLV30)</name>
    <name type="common">Desulfovibrio piezophilus</name>
    <dbReference type="NCBI Taxonomy" id="1322246"/>
    <lineage>
        <taxon>Bacteria</taxon>
        <taxon>Pseudomonadati</taxon>
        <taxon>Thermodesulfobacteriota</taxon>
        <taxon>Desulfovibrionia</taxon>
        <taxon>Desulfovibrionales</taxon>
        <taxon>Desulfovibrionaceae</taxon>
    </lineage>
</organism>
<gene>
    <name evidence="20" type="ordered locus">BN4_11053</name>
</gene>
<keyword evidence="21" id="KW-1185">Reference proteome</keyword>
<comment type="function">
    <text evidence="4">Catalyzes ATP-dependent phosphorylation of adenosylcobinamide and addition of GMP to adenosylcobinamide phosphate.</text>
</comment>
<comment type="catalytic activity">
    <reaction evidence="3">
        <text>adenosylcob(III)inamide + GTP = adenosylcob(III)inamide phosphate + GDP + H(+)</text>
        <dbReference type="Rhea" id="RHEA:15765"/>
        <dbReference type="ChEBI" id="CHEBI:2480"/>
        <dbReference type="ChEBI" id="CHEBI:15378"/>
        <dbReference type="ChEBI" id="CHEBI:37565"/>
        <dbReference type="ChEBI" id="CHEBI:58189"/>
        <dbReference type="ChEBI" id="CHEBI:58502"/>
        <dbReference type="EC" id="2.7.1.156"/>
    </reaction>
</comment>
<comment type="pathway">
    <text evidence="6">Cofactor biosynthesis; adenosylcobalamin biosynthesis; adenosylcobalamin from cob(II)yrinate a,c-diamide: step 5/7.</text>
</comment>
<comment type="pathway">
    <text evidence="5">Cofactor biosynthesis; adenosylcobalamin biosynthesis; adenosylcobalamin from cob(II)yrinate a,c-diamide: step 6/7.</text>
</comment>
<evidence type="ECO:0000256" key="12">
    <source>
        <dbReference type="ARBA" id="ARBA00022741"/>
    </source>
</evidence>
<comment type="catalytic activity">
    <reaction evidence="1">
        <text>adenosylcob(III)inamide + ATP = adenosylcob(III)inamide phosphate + ADP + H(+)</text>
        <dbReference type="Rhea" id="RHEA:15769"/>
        <dbReference type="ChEBI" id="CHEBI:2480"/>
        <dbReference type="ChEBI" id="CHEBI:15378"/>
        <dbReference type="ChEBI" id="CHEBI:30616"/>
        <dbReference type="ChEBI" id="CHEBI:58502"/>
        <dbReference type="ChEBI" id="CHEBI:456216"/>
        <dbReference type="EC" id="2.7.1.156"/>
    </reaction>
</comment>
<keyword evidence="10" id="KW-0169">Cobalamin biosynthesis</keyword>
<comment type="catalytic activity">
    <reaction evidence="2">
        <text>adenosylcob(III)inamide phosphate + GTP + H(+) = adenosylcob(III)inamide-GDP + diphosphate</text>
        <dbReference type="Rhea" id="RHEA:22712"/>
        <dbReference type="ChEBI" id="CHEBI:15378"/>
        <dbReference type="ChEBI" id="CHEBI:33019"/>
        <dbReference type="ChEBI" id="CHEBI:37565"/>
        <dbReference type="ChEBI" id="CHEBI:58502"/>
        <dbReference type="ChEBI" id="CHEBI:60487"/>
        <dbReference type="EC" id="2.7.7.62"/>
    </reaction>
</comment>
<keyword evidence="12 19" id="KW-0547">Nucleotide-binding</keyword>
<feature type="binding site" evidence="19">
    <location>
        <begin position="54"/>
        <end position="57"/>
    </location>
    <ligand>
        <name>GTP</name>
        <dbReference type="ChEBI" id="CHEBI:37565"/>
    </ligand>
</feature>
<keyword evidence="11" id="KW-0808">Transferase</keyword>
<evidence type="ECO:0000256" key="7">
    <source>
        <dbReference type="ARBA" id="ARBA00007490"/>
    </source>
</evidence>